<accession>A0AAU2JL38</accession>
<reference evidence="1" key="1">
    <citation type="submission" date="2022-10" db="EMBL/GenBank/DDBJ databases">
        <title>The complete genomes of actinobacterial strains from the NBC collection.</title>
        <authorList>
            <person name="Joergensen T.S."/>
            <person name="Alvarez Arevalo M."/>
            <person name="Sterndorff E.B."/>
            <person name="Faurdal D."/>
            <person name="Vuksanovic O."/>
            <person name="Mourched A.-S."/>
            <person name="Charusanti P."/>
            <person name="Shaw S."/>
            <person name="Blin K."/>
            <person name="Weber T."/>
        </authorList>
    </citation>
    <scope>NUCLEOTIDE SEQUENCE</scope>
    <source>
        <strain evidence="1">NBC_00049</strain>
    </source>
</reference>
<dbReference type="AlphaFoldDB" id="A0AAU2JL38"/>
<dbReference type="PANTHER" id="PTHR41913:SF1">
    <property type="entry name" value="DUF1684 DOMAIN-CONTAINING PROTEIN"/>
    <property type="match status" value="1"/>
</dbReference>
<dbReference type="InterPro" id="IPR012467">
    <property type="entry name" value="DUF1684"/>
</dbReference>
<sequence length="285" mass="30443">MSVEADDRPAAWREWHEHRVATVSAPYGPLALIGTHWLADYPEGRIPAVPGHWRATGGGVALAAAPEDSIHLDGEPFTGESVLAADEAPPSRSRLSAGDLRFVVIRRQGEWAIRVFDPGSGARRAFAGIEATPYDPAFALPGRFTPYGEHRTVQVDNADGQARGLGLGGELTFRFAGVDHTLQVAVDEDDGSLWAVFGDATGGRSSYRFRFLKPGTPGEDGSITVDLNRALLPPCAFADHFICPFPPPGNTLPFEVAAGERRLKGALATGIRRQDTPDSACQGHG</sequence>
<dbReference type="Pfam" id="PF07920">
    <property type="entry name" value="DUF1684"/>
    <property type="match status" value="1"/>
</dbReference>
<organism evidence="1">
    <name type="scientific">Streptomyces sp. NBC_00049</name>
    <dbReference type="NCBI Taxonomy" id="2903617"/>
    <lineage>
        <taxon>Bacteria</taxon>
        <taxon>Bacillati</taxon>
        <taxon>Actinomycetota</taxon>
        <taxon>Actinomycetes</taxon>
        <taxon>Kitasatosporales</taxon>
        <taxon>Streptomycetaceae</taxon>
        <taxon>Streptomyces</taxon>
    </lineage>
</organism>
<name>A0AAU2JL38_9ACTN</name>
<proteinExistence type="predicted"/>
<protein>
    <submittedName>
        <fullName evidence="1">DUF1684 domain-containing protein</fullName>
    </submittedName>
</protein>
<evidence type="ECO:0000313" key="1">
    <source>
        <dbReference type="EMBL" id="WTU73093.1"/>
    </source>
</evidence>
<gene>
    <name evidence="1" type="ORF">OG327_06905</name>
</gene>
<dbReference type="EMBL" id="CP108264">
    <property type="protein sequence ID" value="WTU73093.1"/>
    <property type="molecule type" value="Genomic_DNA"/>
</dbReference>
<dbReference type="PANTHER" id="PTHR41913">
    <property type="entry name" value="DUF1684 DOMAIN-CONTAINING PROTEIN"/>
    <property type="match status" value="1"/>
</dbReference>